<evidence type="ECO:0000256" key="5">
    <source>
        <dbReference type="SAM" id="MobiDB-lite"/>
    </source>
</evidence>
<keyword evidence="2 4" id="KW-0863">Zinc-finger</keyword>
<dbReference type="PANTHER" id="PTHR47251:SF1">
    <property type="entry name" value="FINGER DOMAIN PROTEIN, PUTATIVE (AFU_ORTHOLOGUE AFUA_3G04180)-RELATED"/>
    <property type="match status" value="1"/>
</dbReference>
<sequence>MDHEPTQALNTDGISIASLDTPIPDTNIGYRMLQKLGWTEGRGLGREESGRTEPVRGGESAGLRFGVGKAEEDSLYTSEENITRRKLETEAQLEETEEQARQREMKAEHQEKIKEVVKEEMSTFYCELCNKQYKTAMELETHLSSYDHHHKKRLQEMKQMQSERTKGERQKREKKRLEKEMAQMAERCKRARQQAEQSLQGGSAGGGGPAAAAAVPAPVPEQRQAMAFSLGGGARRGGMATRGARGGGRGAPGPKPGLAAFALDSDSDEQ</sequence>
<feature type="compositionally biased region" description="Basic and acidic residues" evidence="5">
    <location>
        <begin position="98"/>
        <end position="107"/>
    </location>
</feature>
<feature type="compositionally biased region" description="Basic and acidic residues" evidence="5">
    <location>
        <begin position="161"/>
        <end position="181"/>
    </location>
</feature>
<feature type="compositionally biased region" description="Basic and acidic residues" evidence="5">
    <location>
        <begin position="43"/>
        <end position="56"/>
    </location>
</feature>
<evidence type="ECO:0000259" key="7">
    <source>
        <dbReference type="PROSITE" id="PS50174"/>
    </source>
</evidence>
<feature type="region of interest" description="Disordered" evidence="5">
    <location>
        <begin position="144"/>
        <end position="217"/>
    </location>
</feature>
<dbReference type="PROSITE" id="PS00028">
    <property type="entry name" value="ZINC_FINGER_C2H2_1"/>
    <property type="match status" value="1"/>
</dbReference>
<feature type="region of interest" description="Disordered" evidence="5">
    <location>
        <begin position="40"/>
        <end position="107"/>
    </location>
</feature>
<dbReference type="InterPro" id="IPR013087">
    <property type="entry name" value="Znf_C2H2_type"/>
</dbReference>
<dbReference type="PROSITE" id="PS50174">
    <property type="entry name" value="G_PATCH"/>
    <property type="match status" value="1"/>
</dbReference>
<dbReference type="SMART" id="SM00443">
    <property type="entry name" value="G_patch"/>
    <property type="match status" value="1"/>
</dbReference>
<protein>
    <submittedName>
        <fullName evidence="8">G patch domain-containing protein 8-like</fullName>
    </submittedName>
</protein>
<dbReference type="InterPro" id="IPR000467">
    <property type="entry name" value="G_patch_dom"/>
</dbReference>
<organism evidence="8">
    <name type="scientific">Tetraselmis sp. GSL018</name>
    <dbReference type="NCBI Taxonomy" id="582737"/>
    <lineage>
        <taxon>Eukaryota</taxon>
        <taxon>Viridiplantae</taxon>
        <taxon>Chlorophyta</taxon>
        <taxon>core chlorophytes</taxon>
        <taxon>Chlorodendrophyceae</taxon>
        <taxon>Chlorodendrales</taxon>
        <taxon>Chlorodendraceae</taxon>
        <taxon>Tetraselmis</taxon>
    </lineage>
</organism>
<feature type="domain" description="G-patch" evidence="7">
    <location>
        <begin position="25"/>
        <end position="72"/>
    </location>
</feature>
<keyword evidence="3" id="KW-0862">Zinc</keyword>
<evidence type="ECO:0000259" key="6">
    <source>
        <dbReference type="PROSITE" id="PS50157"/>
    </source>
</evidence>
<evidence type="ECO:0000256" key="2">
    <source>
        <dbReference type="ARBA" id="ARBA00022771"/>
    </source>
</evidence>
<dbReference type="PANTHER" id="PTHR47251">
    <property type="entry name" value="FINGER DOMAIN PROTEIN, PUTATIVE (AFU_ORTHOLOGUE AFUA_3G04180)-RELATED"/>
    <property type="match status" value="1"/>
</dbReference>
<dbReference type="Pfam" id="PF01585">
    <property type="entry name" value="G-patch"/>
    <property type="match status" value="1"/>
</dbReference>
<feature type="region of interest" description="Disordered" evidence="5">
    <location>
        <begin position="1"/>
        <end position="24"/>
    </location>
</feature>
<dbReference type="EMBL" id="GBEZ01010553">
    <property type="protein sequence ID" value="JAC75132.1"/>
    <property type="molecule type" value="Transcribed_RNA"/>
</dbReference>
<dbReference type="Gene3D" id="3.30.160.60">
    <property type="entry name" value="Classic Zinc Finger"/>
    <property type="match status" value="1"/>
</dbReference>
<accession>A0A061RQK4</accession>
<name>A0A061RQK4_9CHLO</name>
<dbReference type="GO" id="GO:0008270">
    <property type="term" value="F:zinc ion binding"/>
    <property type="evidence" value="ECO:0007669"/>
    <property type="project" value="UniProtKB-KW"/>
</dbReference>
<dbReference type="GO" id="GO:0003676">
    <property type="term" value="F:nucleic acid binding"/>
    <property type="evidence" value="ECO:0007669"/>
    <property type="project" value="InterPro"/>
</dbReference>
<evidence type="ECO:0000256" key="3">
    <source>
        <dbReference type="ARBA" id="ARBA00022833"/>
    </source>
</evidence>
<proteinExistence type="predicted"/>
<feature type="region of interest" description="Disordered" evidence="5">
    <location>
        <begin position="231"/>
        <end position="270"/>
    </location>
</feature>
<evidence type="ECO:0000313" key="8">
    <source>
        <dbReference type="EMBL" id="JAC75132.1"/>
    </source>
</evidence>
<dbReference type="InterPro" id="IPR036236">
    <property type="entry name" value="Znf_C2H2_sf"/>
</dbReference>
<dbReference type="AlphaFoldDB" id="A0A061RQK4"/>
<dbReference type="InterPro" id="IPR022755">
    <property type="entry name" value="Znf_C2H2_jaz"/>
</dbReference>
<evidence type="ECO:0000256" key="1">
    <source>
        <dbReference type="ARBA" id="ARBA00022723"/>
    </source>
</evidence>
<evidence type="ECO:0000256" key="4">
    <source>
        <dbReference type="PROSITE-ProRule" id="PRU00042"/>
    </source>
</evidence>
<feature type="domain" description="C2H2-type" evidence="6">
    <location>
        <begin position="124"/>
        <end position="153"/>
    </location>
</feature>
<gene>
    <name evidence="8" type="ORF">TSPGSL018_23989</name>
</gene>
<dbReference type="SUPFAM" id="SSF57667">
    <property type="entry name" value="beta-beta-alpha zinc fingers"/>
    <property type="match status" value="1"/>
</dbReference>
<keyword evidence="1" id="KW-0479">Metal-binding</keyword>
<dbReference type="Pfam" id="PF12171">
    <property type="entry name" value="zf-C2H2_jaz"/>
    <property type="match status" value="1"/>
</dbReference>
<reference evidence="8" key="1">
    <citation type="submission" date="2014-05" db="EMBL/GenBank/DDBJ databases">
        <title>The transcriptome of the halophilic microalga Tetraselmis sp. GSL018 isolated from the Great Salt Lake, Utah.</title>
        <authorList>
            <person name="Jinkerson R.E."/>
            <person name="D'Adamo S."/>
            <person name="Posewitz M.C."/>
        </authorList>
    </citation>
    <scope>NUCLEOTIDE SEQUENCE</scope>
    <source>
        <strain evidence="8">GSL018</strain>
    </source>
</reference>
<dbReference type="PROSITE" id="PS50157">
    <property type="entry name" value="ZINC_FINGER_C2H2_2"/>
    <property type="match status" value="1"/>
</dbReference>